<dbReference type="Proteomes" id="UP000011577">
    <property type="component" value="Unassembled WGS sequence"/>
</dbReference>
<evidence type="ECO:0000256" key="1">
    <source>
        <dbReference type="SAM" id="MobiDB-lite"/>
    </source>
</evidence>
<dbReference type="PATRIC" id="fig|1227458.3.peg.2963"/>
<dbReference type="Pfam" id="PF21535">
    <property type="entry name" value="HVO_2248"/>
    <property type="match status" value="1"/>
</dbReference>
<dbReference type="AlphaFoldDB" id="M0HUF1"/>
<gene>
    <name evidence="2" type="ORF">C452_15065</name>
</gene>
<reference evidence="2 3" key="1">
    <citation type="journal article" date="2014" name="PLoS Genet.">
        <title>Phylogenetically driven sequencing of extremely halophilic archaea reveals strategies for static and dynamic osmo-response.</title>
        <authorList>
            <person name="Becker E.A."/>
            <person name="Seitzer P.M."/>
            <person name="Tritt A."/>
            <person name="Larsen D."/>
            <person name="Krusor M."/>
            <person name="Yao A.I."/>
            <person name="Wu D."/>
            <person name="Madern D."/>
            <person name="Eisen J.A."/>
            <person name="Darling A.E."/>
            <person name="Facciotti M.T."/>
        </authorList>
    </citation>
    <scope>NUCLEOTIDE SEQUENCE [LARGE SCALE GENOMIC DNA]</scope>
    <source>
        <strain evidence="2 3">JCM 10717</strain>
    </source>
</reference>
<accession>M0HUF1</accession>
<feature type="region of interest" description="Disordered" evidence="1">
    <location>
        <begin position="236"/>
        <end position="264"/>
    </location>
</feature>
<dbReference type="EMBL" id="AOLL01000028">
    <property type="protein sequence ID" value="ELZ88101.1"/>
    <property type="molecule type" value="Genomic_DNA"/>
</dbReference>
<feature type="compositionally biased region" description="Basic and acidic residues" evidence="1">
    <location>
        <begin position="254"/>
        <end position="264"/>
    </location>
</feature>
<evidence type="ECO:0000313" key="3">
    <source>
        <dbReference type="Proteomes" id="UP000011577"/>
    </source>
</evidence>
<sequence length="274" mass="31842">MYEMSEQRVTFNGDTRVLYRQAVRTPLPNEDAERLFHENMMNIADAQERKADMLADPDISLLEAYETQLEGIAKSYKRRCRHIAGDDYEEIAMAYNRGERDDRVGALTAYYFEGLWRMQQRITVTDMLFFPIILRYPDCFTVNIRFASGHTTTESVLYESPEHSTEELDDEYAERYYNESLYSQKEAAEYIRDTAEIIREEFPSPDESTFEERQYGGITSAGGRKGPVFSSMLKRVEPDPNRFSEPVDQPTLVEEGKEARRTERELLPEGAIVL</sequence>
<protein>
    <submittedName>
        <fullName evidence="2">Uncharacterized protein</fullName>
    </submittedName>
</protein>
<evidence type="ECO:0000313" key="2">
    <source>
        <dbReference type="EMBL" id="ELZ88101.1"/>
    </source>
</evidence>
<proteinExistence type="predicted"/>
<organism evidence="2 3">
    <name type="scientific">Haloferax volcanii JCM 10717</name>
    <dbReference type="NCBI Taxonomy" id="1227458"/>
    <lineage>
        <taxon>Archaea</taxon>
        <taxon>Methanobacteriati</taxon>
        <taxon>Methanobacteriota</taxon>
        <taxon>Stenosarchaea group</taxon>
        <taxon>Halobacteria</taxon>
        <taxon>Halobacteriales</taxon>
        <taxon>Haloferacaceae</taxon>
        <taxon>Haloferax</taxon>
    </lineage>
</organism>
<comment type="caution">
    <text evidence="2">The sequence shown here is derived from an EMBL/GenBank/DDBJ whole genome shotgun (WGS) entry which is preliminary data.</text>
</comment>
<dbReference type="InterPro" id="IPR048687">
    <property type="entry name" value="HVO_2248-like"/>
</dbReference>
<name>M0HUF1_HALVO</name>